<dbReference type="EMBL" id="ML119823">
    <property type="protein sequence ID" value="RPA73394.1"/>
    <property type="molecule type" value="Genomic_DNA"/>
</dbReference>
<feature type="compositionally biased region" description="Basic residues" evidence="1">
    <location>
        <begin position="17"/>
        <end position="27"/>
    </location>
</feature>
<feature type="region of interest" description="Disordered" evidence="1">
    <location>
        <begin position="1"/>
        <end position="57"/>
    </location>
</feature>
<evidence type="ECO:0000313" key="2">
    <source>
        <dbReference type="EMBL" id="RPA73394.1"/>
    </source>
</evidence>
<name>A0A3N4HUP6_ASCIM</name>
<dbReference type="AlphaFoldDB" id="A0A3N4HUP6"/>
<protein>
    <submittedName>
        <fullName evidence="2">Uncharacterized protein</fullName>
    </submittedName>
</protein>
<feature type="compositionally biased region" description="Polar residues" evidence="1">
    <location>
        <begin position="28"/>
        <end position="44"/>
    </location>
</feature>
<reference evidence="2 3" key="1">
    <citation type="journal article" date="2018" name="Nat. Ecol. Evol.">
        <title>Pezizomycetes genomes reveal the molecular basis of ectomycorrhizal truffle lifestyle.</title>
        <authorList>
            <person name="Murat C."/>
            <person name="Payen T."/>
            <person name="Noel B."/>
            <person name="Kuo A."/>
            <person name="Morin E."/>
            <person name="Chen J."/>
            <person name="Kohler A."/>
            <person name="Krizsan K."/>
            <person name="Balestrini R."/>
            <person name="Da Silva C."/>
            <person name="Montanini B."/>
            <person name="Hainaut M."/>
            <person name="Levati E."/>
            <person name="Barry K.W."/>
            <person name="Belfiori B."/>
            <person name="Cichocki N."/>
            <person name="Clum A."/>
            <person name="Dockter R.B."/>
            <person name="Fauchery L."/>
            <person name="Guy J."/>
            <person name="Iotti M."/>
            <person name="Le Tacon F."/>
            <person name="Lindquist E.A."/>
            <person name="Lipzen A."/>
            <person name="Malagnac F."/>
            <person name="Mello A."/>
            <person name="Molinier V."/>
            <person name="Miyauchi S."/>
            <person name="Poulain J."/>
            <person name="Riccioni C."/>
            <person name="Rubini A."/>
            <person name="Sitrit Y."/>
            <person name="Splivallo R."/>
            <person name="Traeger S."/>
            <person name="Wang M."/>
            <person name="Zifcakova L."/>
            <person name="Wipf D."/>
            <person name="Zambonelli A."/>
            <person name="Paolocci F."/>
            <person name="Nowrousian M."/>
            <person name="Ottonello S."/>
            <person name="Baldrian P."/>
            <person name="Spatafora J.W."/>
            <person name="Henrissat B."/>
            <person name="Nagy L.G."/>
            <person name="Aury J.M."/>
            <person name="Wincker P."/>
            <person name="Grigoriev I.V."/>
            <person name="Bonfante P."/>
            <person name="Martin F.M."/>
        </authorList>
    </citation>
    <scope>NUCLEOTIDE SEQUENCE [LARGE SCALE GENOMIC DNA]</scope>
    <source>
        <strain evidence="2 3">RN42</strain>
    </source>
</reference>
<proteinExistence type="predicted"/>
<organism evidence="2 3">
    <name type="scientific">Ascobolus immersus RN42</name>
    <dbReference type="NCBI Taxonomy" id="1160509"/>
    <lineage>
        <taxon>Eukaryota</taxon>
        <taxon>Fungi</taxon>
        <taxon>Dikarya</taxon>
        <taxon>Ascomycota</taxon>
        <taxon>Pezizomycotina</taxon>
        <taxon>Pezizomycetes</taxon>
        <taxon>Pezizales</taxon>
        <taxon>Ascobolaceae</taxon>
        <taxon>Ascobolus</taxon>
    </lineage>
</organism>
<dbReference type="Proteomes" id="UP000275078">
    <property type="component" value="Unassembled WGS sequence"/>
</dbReference>
<feature type="compositionally biased region" description="Pro residues" evidence="1">
    <location>
        <begin position="45"/>
        <end position="55"/>
    </location>
</feature>
<sequence length="219" mass="25417">MPPRRSSRTRIAELHSARPKPYHRRSRTASGPQTTLATVTQPSDTPNPNPIPSRPARPQLFYIFSKPRKQPSSIEPFNPIWPRWETCTTFSHYRQFLKKRLHCTKLFLGTIQPAKMPVPGLEVPRTFRACDELLDKLLGMVYDRAMSTGISLEGKTTKEVAYYFFWFKNQIPTFFLLLASRVMSRMDREWFVKAEVEVPRCFEDLEDLMGQLGVTTGDY</sequence>
<evidence type="ECO:0000256" key="1">
    <source>
        <dbReference type="SAM" id="MobiDB-lite"/>
    </source>
</evidence>
<accession>A0A3N4HUP6</accession>
<gene>
    <name evidence="2" type="ORF">BJ508DRAFT_334141</name>
</gene>
<keyword evidence="3" id="KW-1185">Reference proteome</keyword>
<evidence type="ECO:0000313" key="3">
    <source>
        <dbReference type="Proteomes" id="UP000275078"/>
    </source>
</evidence>